<dbReference type="Proteomes" id="UP000076871">
    <property type="component" value="Unassembled WGS sequence"/>
</dbReference>
<evidence type="ECO:0000313" key="1">
    <source>
        <dbReference type="EMBL" id="KZT08667.1"/>
    </source>
</evidence>
<proteinExistence type="predicted"/>
<sequence>MAEHVKRMRAGSRFFPSASYHCQASCVISSTGQLQWCRCSLRCRERECDRSDYAVRSSRDSCTNHEHMSHRKCSRVGSAVPAIRSRLKRTSDIKEQCEDFRHYLSAIHYAKFIMTKSPITASDDESNVMLVEQESNMKLWQTWRLITSDANVVVIAMVNANSRRS</sequence>
<dbReference type="EMBL" id="KV427614">
    <property type="protein sequence ID" value="KZT08667.1"/>
    <property type="molecule type" value="Genomic_DNA"/>
</dbReference>
<dbReference type="RefSeq" id="XP_040766407.1">
    <property type="nucleotide sequence ID" value="XM_040908439.1"/>
</dbReference>
<accession>A0A165FAB5</accession>
<organism evidence="1 2">
    <name type="scientific">Laetiporus sulphureus 93-53</name>
    <dbReference type="NCBI Taxonomy" id="1314785"/>
    <lineage>
        <taxon>Eukaryota</taxon>
        <taxon>Fungi</taxon>
        <taxon>Dikarya</taxon>
        <taxon>Basidiomycota</taxon>
        <taxon>Agaricomycotina</taxon>
        <taxon>Agaricomycetes</taxon>
        <taxon>Polyporales</taxon>
        <taxon>Laetiporus</taxon>
    </lineage>
</organism>
<dbReference type="GeneID" id="63825468"/>
<protein>
    <submittedName>
        <fullName evidence="1">Uncharacterized protein</fullName>
    </submittedName>
</protein>
<dbReference type="AlphaFoldDB" id="A0A165FAB5"/>
<reference evidence="1 2" key="1">
    <citation type="journal article" date="2016" name="Mol. Biol. Evol.">
        <title>Comparative Genomics of Early-Diverging Mushroom-Forming Fungi Provides Insights into the Origins of Lignocellulose Decay Capabilities.</title>
        <authorList>
            <person name="Nagy L.G."/>
            <person name="Riley R."/>
            <person name="Tritt A."/>
            <person name="Adam C."/>
            <person name="Daum C."/>
            <person name="Floudas D."/>
            <person name="Sun H."/>
            <person name="Yadav J.S."/>
            <person name="Pangilinan J."/>
            <person name="Larsson K.H."/>
            <person name="Matsuura K."/>
            <person name="Barry K."/>
            <person name="Labutti K."/>
            <person name="Kuo R."/>
            <person name="Ohm R.A."/>
            <person name="Bhattacharya S.S."/>
            <person name="Shirouzu T."/>
            <person name="Yoshinaga Y."/>
            <person name="Martin F.M."/>
            <person name="Grigoriev I.V."/>
            <person name="Hibbett D.S."/>
        </authorList>
    </citation>
    <scope>NUCLEOTIDE SEQUENCE [LARGE SCALE GENOMIC DNA]</scope>
    <source>
        <strain evidence="1 2">93-53</strain>
    </source>
</reference>
<name>A0A165FAB5_9APHY</name>
<keyword evidence="2" id="KW-1185">Reference proteome</keyword>
<gene>
    <name evidence="1" type="ORF">LAESUDRAFT_723564</name>
</gene>
<dbReference type="InParanoid" id="A0A165FAB5"/>
<evidence type="ECO:0000313" key="2">
    <source>
        <dbReference type="Proteomes" id="UP000076871"/>
    </source>
</evidence>